<dbReference type="SUPFAM" id="SSF46689">
    <property type="entry name" value="Homeodomain-like"/>
    <property type="match status" value="1"/>
</dbReference>
<dbReference type="STRING" id="483547.GSUB_11365"/>
<dbReference type="PROSITE" id="PS50045">
    <property type="entry name" value="SIGMA54_INTERACT_4"/>
    <property type="match status" value="1"/>
</dbReference>
<dbReference type="InterPro" id="IPR058031">
    <property type="entry name" value="AAA_lid_NorR"/>
</dbReference>
<reference evidence="8 9" key="1">
    <citation type="journal article" date="2015" name="Genome Announc.">
        <title>Genomes of Geoalkalibacter ferrihydriticus Z-0531T and Geoalkalibacter subterraneus Red1T, Two Haloalkaliphilic Metal-Reducing Deltaproteobacteria.</title>
        <authorList>
            <person name="Badalamenti J.P."/>
            <person name="Krajmalnik-Brown R."/>
            <person name="Torres C.I."/>
            <person name="Bond D.R."/>
        </authorList>
    </citation>
    <scope>NUCLEOTIDE SEQUENCE [LARGE SCALE GENOMIC DNA]</scope>
    <source>
        <strain evidence="8 9">Red1</strain>
    </source>
</reference>
<dbReference type="OrthoDB" id="9814761at2"/>
<keyword evidence="4" id="KW-0804">Transcription</keyword>
<dbReference type="InterPro" id="IPR025944">
    <property type="entry name" value="Sigma_54_int_dom_CS"/>
</dbReference>
<name>A0A0B5FFZ7_9BACT</name>
<dbReference type="InterPro" id="IPR011006">
    <property type="entry name" value="CheY-like_superfamily"/>
</dbReference>
<dbReference type="RefSeq" id="WP_040200883.1">
    <property type="nucleotide sequence ID" value="NZ_CP010311.1"/>
</dbReference>
<dbReference type="SUPFAM" id="SSF52172">
    <property type="entry name" value="CheY-like"/>
    <property type="match status" value="1"/>
</dbReference>
<evidence type="ECO:0000256" key="5">
    <source>
        <dbReference type="PROSITE-ProRule" id="PRU00169"/>
    </source>
</evidence>
<keyword evidence="2" id="KW-0067">ATP-binding</keyword>
<dbReference type="Pfam" id="PF00072">
    <property type="entry name" value="Response_reg"/>
    <property type="match status" value="1"/>
</dbReference>
<keyword evidence="1" id="KW-0547">Nucleotide-binding</keyword>
<dbReference type="Pfam" id="PF02954">
    <property type="entry name" value="HTH_8"/>
    <property type="match status" value="1"/>
</dbReference>
<dbReference type="SMART" id="SM00382">
    <property type="entry name" value="AAA"/>
    <property type="match status" value="1"/>
</dbReference>
<dbReference type="SUPFAM" id="SSF52540">
    <property type="entry name" value="P-loop containing nucleoside triphosphate hydrolases"/>
    <property type="match status" value="1"/>
</dbReference>
<dbReference type="PROSITE" id="PS00675">
    <property type="entry name" value="SIGMA54_INTERACT_1"/>
    <property type="match status" value="1"/>
</dbReference>
<keyword evidence="9" id="KW-1185">Reference proteome</keyword>
<feature type="modified residue" description="4-aspartylphosphate" evidence="5">
    <location>
        <position position="53"/>
    </location>
</feature>
<dbReference type="GO" id="GO:0043565">
    <property type="term" value="F:sequence-specific DNA binding"/>
    <property type="evidence" value="ECO:0007669"/>
    <property type="project" value="InterPro"/>
</dbReference>
<dbReference type="Gene3D" id="3.40.50.300">
    <property type="entry name" value="P-loop containing nucleotide triphosphate hydrolases"/>
    <property type="match status" value="1"/>
</dbReference>
<dbReference type="InterPro" id="IPR003593">
    <property type="entry name" value="AAA+_ATPase"/>
</dbReference>
<dbReference type="InterPro" id="IPR002197">
    <property type="entry name" value="HTH_Fis"/>
</dbReference>
<dbReference type="AlphaFoldDB" id="A0A0B5FFZ7"/>
<dbReference type="PROSITE" id="PS00688">
    <property type="entry name" value="SIGMA54_INTERACT_3"/>
    <property type="match status" value="1"/>
</dbReference>
<dbReference type="EMBL" id="CP010311">
    <property type="protein sequence ID" value="AJF07042.1"/>
    <property type="molecule type" value="Genomic_DNA"/>
</dbReference>
<dbReference type="CDD" id="cd00009">
    <property type="entry name" value="AAA"/>
    <property type="match status" value="1"/>
</dbReference>
<evidence type="ECO:0000259" key="6">
    <source>
        <dbReference type="PROSITE" id="PS50045"/>
    </source>
</evidence>
<dbReference type="InterPro" id="IPR027417">
    <property type="entry name" value="P-loop_NTPase"/>
</dbReference>
<accession>A0A0B5FFZ7</accession>
<dbReference type="Proteomes" id="UP000035036">
    <property type="component" value="Chromosome"/>
</dbReference>
<feature type="domain" description="Response regulatory" evidence="7">
    <location>
        <begin position="4"/>
        <end position="118"/>
    </location>
</feature>
<dbReference type="InterPro" id="IPR009057">
    <property type="entry name" value="Homeodomain-like_sf"/>
</dbReference>
<dbReference type="PANTHER" id="PTHR32071">
    <property type="entry name" value="TRANSCRIPTIONAL REGULATORY PROTEIN"/>
    <property type="match status" value="1"/>
</dbReference>
<feature type="domain" description="Sigma-54 factor interaction" evidence="6">
    <location>
        <begin position="140"/>
        <end position="368"/>
    </location>
</feature>
<dbReference type="Gene3D" id="3.40.50.2300">
    <property type="match status" value="1"/>
</dbReference>
<evidence type="ECO:0000313" key="9">
    <source>
        <dbReference type="Proteomes" id="UP000035036"/>
    </source>
</evidence>
<keyword evidence="5" id="KW-0597">Phosphoprotein</keyword>
<dbReference type="Gene3D" id="1.10.8.60">
    <property type="match status" value="1"/>
</dbReference>
<dbReference type="InterPro" id="IPR025662">
    <property type="entry name" value="Sigma_54_int_dom_ATP-bd_1"/>
</dbReference>
<dbReference type="InterPro" id="IPR002078">
    <property type="entry name" value="Sigma_54_int"/>
</dbReference>
<evidence type="ECO:0000256" key="2">
    <source>
        <dbReference type="ARBA" id="ARBA00022840"/>
    </source>
</evidence>
<dbReference type="PROSITE" id="PS50110">
    <property type="entry name" value="RESPONSE_REGULATORY"/>
    <property type="match status" value="1"/>
</dbReference>
<dbReference type="InterPro" id="IPR001789">
    <property type="entry name" value="Sig_transdc_resp-reg_receiver"/>
</dbReference>
<evidence type="ECO:0000313" key="8">
    <source>
        <dbReference type="EMBL" id="AJF07042.1"/>
    </source>
</evidence>
<evidence type="ECO:0000256" key="4">
    <source>
        <dbReference type="ARBA" id="ARBA00023163"/>
    </source>
</evidence>
<dbReference type="KEGG" id="gsb:GSUB_11365"/>
<dbReference type="HOGENOM" id="CLU_000445_0_6_7"/>
<dbReference type="GO" id="GO:0000160">
    <property type="term" value="P:phosphorelay signal transduction system"/>
    <property type="evidence" value="ECO:0007669"/>
    <property type="project" value="InterPro"/>
</dbReference>
<organism evidence="8 9">
    <name type="scientific">Geoalkalibacter subterraneus</name>
    <dbReference type="NCBI Taxonomy" id="483547"/>
    <lineage>
        <taxon>Bacteria</taxon>
        <taxon>Pseudomonadati</taxon>
        <taxon>Thermodesulfobacteriota</taxon>
        <taxon>Desulfuromonadia</taxon>
        <taxon>Desulfuromonadales</taxon>
        <taxon>Geoalkalibacteraceae</taxon>
        <taxon>Geoalkalibacter</taxon>
    </lineage>
</organism>
<dbReference type="Pfam" id="PF00158">
    <property type="entry name" value="Sigma54_activat"/>
    <property type="match status" value="1"/>
</dbReference>
<dbReference type="PRINTS" id="PR01590">
    <property type="entry name" value="HTHFIS"/>
</dbReference>
<keyword evidence="3" id="KW-0805">Transcription regulation</keyword>
<dbReference type="Pfam" id="PF25601">
    <property type="entry name" value="AAA_lid_14"/>
    <property type="match status" value="1"/>
</dbReference>
<dbReference type="CDD" id="cd00156">
    <property type="entry name" value="REC"/>
    <property type="match status" value="1"/>
</dbReference>
<dbReference type="GO" id="GO:0006355">
    <property type="term" value="P:regulation of DNA-templated transcription"/>
    <property type="evidence" value="ECO:0007669"/>
    <property type="project" value="InterPro"/>
</dbReference>
<gene>
    <name evidence="8" type="ORF">GSUB_11365</name>
</gene>
<evidence type="ECO:0000256" key="1">
    <source>
        <dbReference type="ARBA" id="ARBA00022741"/>
    </source>
</evidence>
<dbReference type="Gene3D" id="1.10.10.60">
    <property type="entry name" value="Homeodomain-like"/>
    <property type="match status" value="1"/>
</dbReference>
<evidence type="ECO:0000259" key="7">
    <source>
        <dbReference type="PROSITE" id="PS50110"/>
    </source>
</evidence>
<dbReference type="GO" id="GO:0005524">
    <property type="term" value="F:ATP binding"/>
    <property type="evidence" value="ECO:0007669"/>
    <property type="project" value="UniProtKB-KW"/>
</dbReference>
<dbReference type="SMART" id="SM00448">
    <property type="entry name" value="REC"/>
    <property type="match status" value="1"/>
</dbReference>
<proteinExistence type="predicted"/>
<dbReference type="FunFam" id="3.40.50.300:FF:000006">
    <property type="entry name" value="DNA-binding transcriptional regulator NtrC"/>
    <property type="match status" value="1"/>
</dbReference>
<dbReference type="PANTHER" id="PTHR32071:SF81">
    <property type="entry name" value="PROPIONATE CATABOLISM OPERON REGULATORY PROTEIN"/>
    <property type="match status" value="1"/>
</dbReference>
<sequence>MVPRILVAEDEEIMRITVIDHLRDQGWLVDAAATGTEAVEKLGSNRYDLVLSDIRMPGLDGEQLLERIKNQAPRTEVVMMTAYGSSDNAVACLKKGAADYILKPFDLDDLSLRISRLLEMQAVKARCVSLEHCCGSRRPIIGSSPAMQKMLRMISQVAAVDSTVLLQGESGTGKELVAAAIHYESRRAEKPYVRLNCAAIPSGLMESELFGHEKGAFTGADKTAVGKFELADQGTILLDEIGDMPLDLQVKLLRVLQEREVERVGGKAPLPVDVRVICATAKNLEEEVRKGNFRRDLFYRLQVIPLEIPPLRERGDDILELAEFFLEEFGRERGLTFELSSEARSALESYQFPGNVRELRNILERVSVLAPAPRIQLWDLPPEIRDTQSDAVEYACDTLAEAVAAAERKCIQRALVKTAGNKTESAALLGISRKNLWEKMKLYGL</sequence>
<protein>
    <submittedName>
        <fullName evidence="8">Fis family transcriptional regulator</fullName>
    </submittedName>
</protein>
<evidence type="ECO:0000256" key="3">
    <source>
        <dbReference type="ARBA" id="ARBA00023015"/>
    </source>
</evidence>